<comment type="caution">
    <text evidence="7">The sequence shown here is derived from an EMBL/GenBank/DDBJ whole genome shotgun (WGS) entry which is preliminary data.</text>
</comment>
<reference evidence="8" key="1">
    <citation type="submission" date="2023-07" db="EMBL/GenBank/DDBJ databases">
        <title>Defluviimonas sediminis sp. nov., isolated from mangrove sediment.</title>
        <authorList>
            <person name="Liu L."/>
            <person name="Li J."/>
            <person name="Huang Y."/>
            <person name="Pan J."/>
            <person name="Li M."/>
        </authorList>
    </citation>
    <scope>NUCLEOTIDE SEQUENCE [LARGE SCALE GENOMIC DNA]</scope>
    <source>
        <strain evidence="8">FT324</strain>
    </source>
</reference>
<sequence length="472" mass="48232">MQAARDDHVSWAEVLRGRHAAAMLLCCLGVWLHAADALVVTTMMPAIVAEIGGDRIVAWNFALYDTGSIVAGAASGLVALRFGLRAPMVAAALLVGLGCVISAAAPSMPVLLAGRVAQGLGGGGLTSLSFVAVTQLFPRRMMPRAFAAMSVAWGASAFAGPLVGGVFVTWGSWRAGFLAFALQAAALALWFRFGISAAAAPAPATGAARLPARRLALLSAAVLGVAYAGNAGSAGWTVLSLAGGVGALLLFVRLDGQSGEDRLWPRGALDVRRPTGAALVMVLAMNIAMMGLATYGPLLMDRIHGTEPLVAGYIVAGISIAWTLAAVAVSGQPERRDASFIVLGMSLAVASVAGLAHAVPSGPLWLIAVFASFEGLGYGMAWSFILRRAGRLAEEGDGERLSAALPTIGRLGYALGASTMGILANRAGFDASASADQAASVARAIFLGSLPIALLGWAAMLRFVSFRPARGI</sequence>
<dbReference type="Proteomes" id="UP001205601">
    <property type="component" value="Unassembled WGS sequence"/>
</dbReference>
<dbReference type="PROSITE" id="PS50850">
    <property type="entry name" value="MFS"/>
    <property type="match status" value="1"/>
</dbReference>
<evidence type="ECO:0000256" key="4">
    <source>
        <dbReference type="ARBA" id="ARBA00023136"/>
    </source>
</evidence>
<protein>
    <submittedName>
        <fullName evidence="7">MFS transporter</fullName>
    </submittedName>
</protein>
<feature type="transmembrane region" description="Helical" evidence="5">
    <location>
        <begin position="235"/>
        <end position="254"/>
    </location>
</feature>
<dbReference type="Pfam" id="PF07690">
    <property type="entry name" value="MFS_1"/>
    <property type="match status" value="1"/>
</dbReference>
<comment type="subcellular location">
    <subcellularLocation>
        <location evidence="1">Membrane</location>
        <topology evidence="1">Multi-pass membrane protein</topology>
    </subcellularLocation>
</comment>
<feature type="domain" description="Major facilitator superfamily (MFS) profile" evidence="6">
    <location>
        <begin position="22"/>
        <end position="468"/>
    </location>
</feature>
<feature type="transmembrane region" description="Helical" evidence="5">
    <location>
        <begin position="145"/>
        <end position="170"/>
    </location>
</feature>
<feature type="transmembrane region" description="Helical" evidence="5">
    <location>
        <begin position="275"/>
        <end position="298"/>
    </location>
</feature>
<feature type="transmembrane region" description="Helical" evidence="5">
    <location>
        <begin position="407"/>
        <end position="424"/>
    </location>
</feature>
<feature type="transmembrane region" description="Helical" evidence="5">
    <location>
        <begin position="21"/>
        <end position="49"/>
    </location>
</feature>
<feature type="transmembrane region" description="Helical" evidence="5">
    <location>
        <begin position="61"/>
        <end position="80"/>
    </location>
</feature>
<dbReference type="PANTHER" id="PTHR23501:SF154">
    <property type="entry name" value="MULTIDRUG-EFFLUX TRANSPORTER RV1634-RELATED"/>
    <property type="match status" value="1"/>
</dbReference>
<feature type="transmembrane region" description="Helical" evidence="5">
    <location>
        <begin position="212"/>
        <end position="229"/>
    </location>
</feature>
<keyword evidence="3 5" id="KW-1133">Transmembrane helix</keyword>
<feature type="transmembrane region" description="Helical" evidence="5">
    <location>
        <begin position="87"/>
        <end position="106"/>
    </location>
</feature>
<organism evidence="7 8">
    <name type="scientific">Albidovulum sediminis</name>
    <dbReference type="NCBI Taxonomy" id="3066345"/>
    <lineage>
        <taxon>Bacteria</taxon>
        <taxon>Pseudomonadati</taxon>
        <taxon>Pseudomonadota</taxon>
        <taxon>Alphaproteobacteria</taxon>
        <taxon>Rhodobacterales</taxon>
        <taxon>Paracoccaceae</taxon>
        <taxon>Albidovulum</taxon>
    </lineage>
</organism>
<feature type="transmembrane region" description="Helical" evidence="5">
    <location>
        <begin position="340"/>
        <end position="359"/>
    </location>
</feature>
<dbReference type="InterPro" id="IPR036259">
    <property type="entry name" value="MFS_trans_sf"/>
</dbReference>
<dbReference type="InterPro" id="IPR020846">
    <property type="entry name" value="MFS_dom"/>
</dbReference>
<dbReference type="PANTHER" id="PTHR23501">
    <property type="entry name" value="MAJOR FACILITATOR SUPERFAMILY"/>
    <property type="match status" value="1"/>
</dbReference>
<name>A0ABT2NNI9_9RHOB</name>
<feature type="transmembrane region" description="Helical" evidence="5">
    <location>
        <begin position="112"/>
        <end position="133"/>
    </location>
</feature>
<evidence type="ECO:0000313" key="7">
    <source>
        <dbReference type="EMBL" id="MCT8329653.1"/>
    </source>
</evidence>
<dbReference type="Gene3D" id="1.20.1250.20">
    <property type="entry name" value="MFS general substrate transporter like domains"/>
    <property type="match status" value="2"/>
</dbReference>
<gene>
    <name evidence="7" type="ORF">N5I32_09035</name>
</gene>
<evidence type="ECO:0000259" key="6">
    <source>
        <dbReference type="PROSITE" id="PS50850"/>
    </source>
</evidence>
<dbReference type="EMBL" id="JAOCQF010000001">
    <property type="protein sequence ID" value="MCT8329653.1"/>
    <property type="molecule type" value="Genomic_DNA"/>
</dbReference>
<dbReference type="InterPro" id="IPR011701">
    <property type="entry name" value="MFS"/>
</dbReference>
<feature type="transmembrane region" description="Helical" evidence="5">
    <location>
        <begin position="310"/>
        <end position="328"/>
    </location>
</feature>
<accession>A0ABT2NNI9</accession>
<evidence type="ECO:0000256" key="1">
    <source>
        <dbReference type="ARBA" id="ARBA00004141"/>
    </source>
</evidence>
<feature type="transmembrane region" description="Helical" evidence="5">
    <location>
        <begin position="365"/>
        <end position="386"/>
    </location>
</feature>
<keyword evidence="4 5" id="KW-0472">Membrane</keyword>
<proteinExistence type="predicted"/>
<dbReference type="SUPFAM" id="SSF103473">
    <property type="entry name" value="MFS general substrate transporter"/>
    <property type="match status" value="1"/>
</dbReference>
<evidence type="ECO:0000256" key="3">
    <source>
        <dbReference type="ARBA" id="ARBA00022989"/>
    </source>
</evidence>
<keyword evidence="8" id="KW-1185">Reference proteome</keyword>
<evidence type="ECO:0000256" key="5">
    <source>
        <dbReference type="SAM" id="Phobius"/>
    </source>
</evidence>
<feature type="transmembrane region" description="Helical" evidence="5">
    <location>
        <begin position="444"/>
        <end position="464"/>
    </location>
</feature>
<keyword evidence="2 5" id="KW-0812">Transmembrane</keyword>
<evidence type="ECO:0000256" key="2">
    <source>
        <dbReference type="ARBA" id="ARBA00022692"/>
    </source>
</evidence>
<evidence type="ECO:0000313" key="8">
    <source>
        <dbReference type="Proteomes" id="UP001205601"/>
    </source>
</evidence>
<dbReference type="RefSeq" id="WP_261495070.1">
    <property type="nucleotide sequence ID" value="NZ_JAOCQF010000001.1"/>
</dbReference>
<feature type="transmembrane region" description="Helical" evidence="5">
    <location>
        <begin position="176"/>
        <end position="200"/>
    </location>
</feature>